<evidence type="ECO:0000256" key="5">
    <source>
        <dbReference type="SAM" id="Phobius"/>
    </source>
</evidence>
<keyword evidence="5" id="KW-1133">Transmembrane helix</keyword>
<keyword evidence="2" id="KW-0238">DNA-binding</keyword>
<keyword evidence="5" id="KW-0472">Membrane</keyword>
<dbReference type="InterPro" id="IPR009057">
    <property type="entry name" value="Homeodomain-like_sf"/>
</dbReference>
<dbReference type="PROSITE" id="PS01124">
    <property type="entry name" value="HTH_ARAC_FAMILY_2"/>
    <property type="match status" value="1"/>
</dbReference>
<accession>A0A385TRE6</accession>
<feature type="coiled-coil region" evidence="4">
    <location>
        <begin position="343"/>
        <end position="370"/>
    </location>
</feature>
<dbReference type="KEGG" id="plw:D5F53_23110"/>
<sequence length="755" mass="85996">MNWIRHKSHSVFFKIFLSFLAIIVLFGLFYAVIFQLFKTSLQKEIIDNSQRSVHDTAERFNNQFSRLQVLMFDIYNQSELIGFNNQLRHHAGNEVNYLKARDVMMQMRSDIYNPLFFLEDTLIYLRESDFVLSKSGSGDAAYMFNRSYTSPMYPYSFWRGYTGHPESFKLLPASTYRINNDLSEKTLMPFVYKQPDSSYEVIALIDIDKAAQSFFGESNDRALAILNAEGQVLYTLGSMDQDQLPPFEAGQKAVLKDGTYYFAEAGSDGLTYVSAVPYSHVSSQLSRLTGGLLLIFCLSLGVALAASYFFSRRLHKPVKQILTTVLNRASSSAMPEPGSVTEYDLIQNRIQELFREKEEIRDRMNKHKSVLTSYSYISQLKSINTDISEWEDFLSDDGSFIVVLYHIRFRMNPVYELPLQTDQAVRHMLEHIHLITAERYPGSHTFQIEKNEIVSIFKREEAARLEELLLEIKDMLNEEKELFLVTIAVSSQVSDSSEFNQAYHQVKGLTAQAPLLEESQIVTTQRVLPTTVNLSPPQEKGLLDALQSGSDGRSLQIIDQALEAMQRKEAGIAQFRFFADSVASKILSYMEMAQIDKASVQSLKQWSARLAECHCLSDYQGVFRQLVEASCALVRKKKDTGEEPLIAMFMNIVHNQYAEDLSLDYLSAKLNLSSAYLSVYIKEKTGLNFSDHLLGIRMNKARELLACTDLTVNEISQRVGYLNITSFNRTFKKAVGMTPGAYRRQHVVQTHASGS</sequence>
<proteinExistence type="predicted"/>
<dbReference type="AlphaFoldDB" id="A0A385TRE6"/>
<keyword evidence="3" id="KW-0804">Transcription</keyword>
<evidence type="ECO:0000256" key="2">
    <source>
        <dbReference type="ARBA" id="ARBA00023125"/>
    </source>
</evidence>
<evidence type="ECO:0000313" key="7">
    <source>
        <dbReference type="EMBL" id="AYB46001.1"/>
    </source>
</evidence>
<organism evidence="7 8">
    <name type="scientific">Paenibacillus lautus</name>
    <name type="common">Bacillus lautus</name>
    <dbReference type="NCBI Taxonomy" id="1401"/>
    <lineage>
        <taxon>Bacteria</taxon>
        <taxon>Bacillati</taxon>
        <taxon>Bacillota</taxon>
        <taxon>Bacilli</taxon>
        <taxon>Bacillales</taxon>
        <taxon>Paenibacillaceae</taxon>
        <taxon>Paenibacillus</taxon>
    </lineage>
</organism>
<evidence type="ECO:0000259" key="6">
    <source>
        <dbReference type="PROSITE" id="PS01124"/>
    </source>
</evidence>
<feature type="domain" description="HTH araC/xylS-type" evidence="6">
    <location>
        <begin position="647"/>
        <end position="745"/>
    </location>
</feature>
<keyword evidence="4" id="KW-0175">Coiled coil</keyword>
<keyword evidence="8" id="KW-1185">Reference proteome</keyword>
<reference evidence="7 8" key="1">
    <citation type="submission" date="2018-09" db="EMBL/GenBank/DDBJ databases">
        <title>Genome Sequence of Paenibacillus lautus Strain E7593-69, Azo Dye-Degrading Bacteria, Isolated from Commercial Tattoo Inks.</title>
        <authorList>
            <person name="Nho S.W."/>
            <person name="Kim S.-J."/>
            <person name="Kweon O."/>
            <person name="Cerniglia C.E."/>
        </authorList>
    </citation>
    <scope>NUCLEOTIDE SEQUENCE [LARGE SCALE GENOMIC DNA]</scope>
    <source>
        <strain evidence="7 8">E7593-69</strain>
    </source>
</reference>
<evidence type="ECO:0000256" key="1">
    <source>
        <dbReference type="ARBA" id="ARBA00023015"/>
    </source>
</evidence>
<name>A0A385TRE6_PAELA</name>
<keyword evidence="5" id="KW-0812">Transmembrane</keyword>
<dbReference type="Gene3D" id="1.10.10.60">
    <property type="entry name" value="Homeodomain-like"/>
    <property type="match status" value="2"/>
</dbReference>
<dbReference type="InterPro" id="IPR020449">
    <property type="entry name" value="Tscrpt_reg_AraC-type_HTH"/>
</dbReference>
<dbReference type="PANTHER" id="PTHR43280">
    <property type="entry name" value="ARAC-FAMILY TRANSCRIPTIONAL REGULATOR"/>
    <property type="match status" value="1"/>
</dbReference>
<gene>
    <name evidence="7" type="ORF">D5F53_23110</name>
</gene>
<evidence type="ECO:0000256" key="3">
    <source>
        <dbReference type="ARBA" id="ARBA00023163"/>
    </source>
</evidence>
<feature type="transmembrane region" description="Helical" evidence="5">
    <location>
        <begin position="288"/>
        <end position="310"/>
    </location>
</feature>
<feature type="transmembrane region" description="Helical" evidence="5">
    <location>
        <begin position="12"/>
        <end position="37"/>
    </location>
</feature>
<dbReference type="GO" id="GO:0043565">
    <property type="term" value="F:sequence-specific DNA binding"/>
    <property type="evidence" value="ECO:0007669"/>
    <property type="project" value="InterPro"/>
</dbReference>
<evidence type="ECO:0000256" key="4">
    <source>
        <dbReference type="SAM" id="Coils"/>
    </source>
</evidence>
<dbReference type="SMART" id="SM00342">
    <property type="entry name" value="HTH_ARAC"/>
    <property type="match status" value="1"/>
</dbReference>
<dbReference type="PRINTS" id="PR00032">
    <property type="entry name" value="HTHARAC"/>
</dbReference>
<dbReference type="InterPro" id="IPR018062">
    <property type="entry name" value="HTH_AraC-typ_CS"/>
</dbReference>
<dbReference type="PANTHER" id="PTHR43280:SF2">
    <property type="entry name" value="HTH-TYPE TRANSCRIPTIONAL REGULATOR EXSA"/>
    <property type="match status" value="1"/>
</dbReference>
<dbReference type="GO" id="GO:0003700">
    <property type="term" value="F:DNA-binding transcription factor activity"/>
    <property type="evidence" value="ECO:0007669"/>
    <property type="project" value="InterPro"/>
</dbReference>
<dbReference type="SUPFAM" id="SSF46689">
    <property type="entry name" value="Homeodomain-like"/>
    <property type="match status" value="1"/>
</dbReference>
<protein>
    <submittedName>
        <fullName evidence="7">AraC family transcriptional regulator</fullName>
    </submittedName>
</protein>
<dbReference type="EMBL" id="CP032412">
    <property type="protein sequence ID" value="AYB46001.1"/>
    <property type="molecule type" value="Genomic_DNA"/>
</dbReference>
<dbReference type="PROSITE" id="PS00041">
    <property type="entry name" value="HTH_ARAC_FAMILY_1"/>
    <property type="match status" value="1"/>
</dbReference>
<dbReference type="RefSeq" id="WP_119849638.1">
    <property type="nucleotide sequence ID" value="NZ_CP032412.1"/>
</dbReference>
<keyword evidence="1" id="KW-0805">Transcription regulation</keyword>
<dbReference type="Pfam" id="PF12833">
    <property type="entry name" value="HTH_18"/>
    <property type="match status" value="1"/>
</dbReference>
<dbReference type="Proteomes" id="UP000266552">
    <property type="component" value="Chromosome"/>
</dbReference>
<evidence type="ECO:0000313" key="8">
    <source>
        <dbReference type="Proteomes" id="UP000266552"/>
    </source>
</evidence>
<dbReference type="InterPro" id="IPR018060">
    <property type="entry name" value="HTH_AraC"/>
</dbReference>